<keyword evidence="2" id="KW-0812">Transmembrane</keyword>
<keyword evidence="5" id="KW-1185">Reference proteome</keyword>
<evidence type="ECO:0000313" key="5">
    <source>
        <dbReference type="Proteomes" id="UP001174209"/>
    </source>
</evidence>
<dbReference type="Proteomes" id="UP001174209">
    <property type="component" value="Unassembled WGS sequence"/>
</dbReference>
<feature type="transmembrane region" description="Helical" evidence="2">
    <location>
        <begin position="205"/>
        <end position="227"/>
    </location>
</feature>
<sequence>MSNEEQAPRDPGNHPGPDGSDGPDVVDADAIVLDDGDVSAVALEPELSVSPETLDLQDPALGPAQISRDTAEAASLEDAAAEARAVAAAAEEAGTLVGGPLPATAPTVRAAPDGTAPAGGTAGDTAPGPVGGPYAYPPQGGEPGLGHPGLYPGTDPASIGPAGQGAPTEPRPADDARAAWIPTASDPEDIGAHAAPDRTSAGNSVLPLLLLIGGALVLLGLLAWLLVSLLGGGSDDDRVDPSSLAAGECLADFTEVTEDAVRVDCSEPHNAQLLASEEYPEDAEFPGREQLDLRAEAACATASADVNPDVVTEDLQVTLLRATPTEETWADGDRRVDCFAVIGNSGTVSQSLLNP</sequence>
<dbReference type="Pfam" id="PF13845">
    <property type="entry name" value="Septum_form"/>
    <property type="match status" value="1"/>
</dbReference>
<dbReference type="InterPro" id="IPR026004">
    <property type="entry name" value="Septum_form"/>
</dbReference>
<keyword evidence="2" id="KW-0472">Membrane</keyword>
<comment type="caution">
    <text evidence="4">The sequence shown here is derived from an EMBL/GenBank/DDBJ whole genome shotgun (WGS) entry which is preliminary data.</text>
</comment>
<gene>
    <name evidence="4" type="ORF">P5G52_05955</name>
</gene>
<feature type="region of interest" description="Disordered" evidence="1">
    <location>
        <begin position="111"/>
        <end position="174"/>
    </location>
</feature>
<evidence type="ECO:0000256" key="1">
    <source>
        <dbReference type="SAM" id="MobiDB-lite"/>
    </source>
</evidence>
<feature type="domain" description="Septum formation-related" evidence="3">
    <location>
        <begin position="246"/>
        <end position="346"/>
    </location>
</feature>
<feature type="compositionally biased region" description="Low complexity" evidence="1">
    <location>
        <begin position="111"/>
        <end position="139"/>
    </location>
</feature>
<evidence type="ECO:0000313" key="4">
    <source>
        <dbReference type="EMBL" id="MDN4610409.1"/>
    </source>
</evidence>
<keyword evidence="2" id="KW-1133">Transmembrane helix</keyword>
<feature type="compositionally biased region" description="Basic and acidic residues" evidence="1">
    <location>
        <begin position="1"/>
        <end position="12"/>
    </location>
</feature>
<organism evidence="4 5">
    <name type="scientific">Arthrobacter burdickii</name>
    <dbReference type="NCBI Taxonomy" id="3035920"/>
    <lineage>
        <taxon>Bacteria</taxon>
        <taxon>Bacillati</taxon>
        <taxon>Actinomycetota</taxon>
        <taxon>Actinomycetes</taxon>
        <taxon>Micrococcales</taxon>
        <taxon>Micrococcaceae</taxon>
        <taxon>Arthrobacter</taxon>
    </lineage>
</organism>
<feature type="region of interest" description="Disordered" evidence="1">
    <location>
        <begin position="1"/>
        <end position="27"/>
    </location>
</feature>
<accession>A0ABT8K201</accession>
<proteinExistence type="predicted"/>
<reference evidence="4" key="1">
    <citation type="submission" date="2023-06" db="EMBL/GenBank/DDBJ databases">
        <title>MT1 and MT2 Draft Genomes of Novel Species.</title>
        <authorList>
            <person name="Venkateswaran K."/>
        </authorList>
    </citation>
    <scope>NUCLEOTIDE SEQUENCE</scope>
    <source>
        <strain evidence="4">IIF3SC-B10</strain>
    </source>
</reference>
<name>A0ABT8K201_9MICC</name>
<feature type="region of interest" description="Disordered" evidence="1">
    <location>
        <begin position="49"/>
        <end position="75"/>
    </location>
</feature>
<dbReference type="RefSeq" id="WP_301225558.1">
    <property type="nucleotide sequence ID" value="NZ_JAROCG010000001.1"/>
</dbReference>
<dbReference type="EMBL" id="JAROCG010000001">
    <property type="protein sequence ID" value="MDN4610409.1"/>
    <property type="molecule type" value="Genomic_DNA"/>
</dbReference>
<protein>
    <submittedName>
        <fullName evidence="4">Septum formation family protein</fullName>
    </submittedName>
</protein>
<evidence type="ECO:0000256" key="2">
    <source>
        <dbReference type="SAM" id="Phobius"/>
    </source>
</evidence>
<evidence type="ECO:0000259" key="3">
    <source>
        <dbReference type="Pfam" id="PF13845"/>
    </source>
</evidence>
<feature type="compositionally biased region" description="Low complexity" evidence="1">
    <location>
        <begin position="13"/>
        <end position="23"/>
    </location>
</feature>